<reference evidence="2" key="2">
    <citation type="journal article" date="2021" name="PeerJ">
        <title>Extensive microbial diversity within the chicken gut microbiome revealed by metagenomics and culture.</title>
        <authorList>
            <person name="Gilroy R."/>
            <person name="Ravi A."/>
            <person name="Getino M."/>
            <person name="Pursley I."/>
            <person name="Horton D.L."/>
            <person name="Alikhan N.F."/>
            <person name="Baker D."/>
            <person name="Gharbi K."/>
            <person name="Hall N."/>
            <person name="Watson M."/>
            <person name="Adriaenssens E.M."/>
            <person name="Foster-Nyarko E."/>
            <person name="Jarju S."/>
            <person name="Secka A."/>
            <person name="Antonio M."/>
            <person name="Oren A."/>
            <person name="Chaudhuri R.R."/>
            <person name="La Ragione R."/>
            <person name="Hildebrand F."/>
            <person name="Pallen M.J."/>
        </authorList>
    </citation>
    <scope>NUCLEOTIDE SEQUENCE</scope>
    <source>
        <strain evidence="2">1748</strain>
    </source>
</reference>
<dbReference type="Gene3D" id="1.10.10.10">
    <property type="entry name" value="Winged helix-like DNA-binding domain superfamily/Winged helix DNA-binding domain"/>
    <property type="match status" value="1"/>
</dbReference>
<dbReference type="SUPFAM" id="SSF46785">
    <property type="entry name" value="Winged helix' DNA-binding domain"/>
    <property type="match status" value="1"/>
</dbReference>
<dbReference type="CDD" id="cd00090">
    <property type="entry name" value="HTH_ARSR"/>
    <property type="match status" value="1"/>
</dbReference>
<accession>A0A9D9D7E6</accession>
<keyword evidence="1" id="KW-0238">DNA-binding</keyword>
<proteinExistence type="predicted"/>
<dbReference type="Pfam" id="PF13412">
    <property type="entry name" value="HTH_24"/>
    <property type="match status" value="1"/>
</dbReference>
<sequence length="96" mass="10959">VGYESNSDGFSFVFYRNNVTLNVTENVTLNPIVKLTTNDYKVLNLLKENPVQTREELATQIGVDKRTVQRCLDKLTSNGYIVRIGSKKTGYWEVLK</sequence>
<evidence type="ECO:0000256" key="1">
    <source>
        <dbReference type="ARBA" id="ARBA00023125"/>
    </source>
</evidence>
<feature type="non-terminal residue" evidence="2">
    <location>
        <position position="1"/>
    </location>
</feature>
<evidence type="ECO:0000313" key="3">
    <source>
        <dbReference type="Proteomes" id="UP000823629"/>
    </source>
</evidence>
<reference evidence="2" key="1">
    <citation type="submission" date="2020-10" db="EMBL/GenBank/DDBJ databases">
        <authorList>
            <person name="Gilroy R."/>
        </authorList>
    </citation>
    <scope>NUCLEOTIDE SEQUENCE</scope>
    <source>
        <strain evidence="2">1748</strain>
    </source>
</reference>
<dbReference type="InterPro" id="IPR011991">
    <property type="entry name" value="ArsR-like_HTH"/>
</dbReference>
<dbReference type="GO" id="GO:0003677">
    <property type="term" value="F:DNA binding"/>
    <property type="evidence" value="ECO:0007669"/>
    <property type="project" value="UniProtKB-KW"/>
</dbReference>
<comment type="caution">
    <text evidence="2">The sequence shown here is derived from an EMBL/GenBank/DDBJ whole genome shotgun (WGS) entry which is preliminary data.</text>
</comment>
<organism evidence="2 3">
    <name type="scientific">Candidatus Scatoplasma merdavium</name>
    <dbReference type="NCBI Taxonomy" id="2840932"/>
    <lineage>
        <taxon>Bacteria</taxon>
        <taxon>Bacillati</taxon>
        <taxon>Bacillota</taxon>
        <taxon>Bacilli</taxon>
        <taxon>Bacillales</taxon>
        <taxon>Candidatus Scatoplasma</taxon>
    </lineage>
</organism>
<dbReference type="InterPro" id="IPR036388">
    <property type="entry name" value="WH-like_DNA-bd_sf"/>
</dbReference>
<name>A0A9D9D7E6_9BACL</name>
<protein>
    <submittedName>
        <fullName evidence="2">Winged helix-turn-helix transcriptional regulator</fullName>
    </submittedName>
</protein>
<dbReference type="EMBL" id="JADING010000015">
    <property type="protein sequence ID" value="MBO8413987.1"/>
    <property type="molecule type" value="Genomic_DNA"/>
</dbReference>
<dbReference type="Proteomes" id="UP000823629">
    <property type="component" value="Unassembled WGS sequence"/>
</dbReference>
<evidence type="ECO:0000313" key="2">
    <source>
        <dbReference type="EMBL" id="MBO8413987.1"/>
    </source>
</evidence>
<gene>
    <name evidence="2" type="ORF">IAC78_00685</name>
</gene>
<dbReference type="AlphaFoldDB" id="A0A9D9D7E6"/>
<dbReference type="InterPro" id="IPR036390">
    <property type="entry name" value="WH_DNA-bd_sf"/>
</dbReference>